<feature type="non-terminal residue" evidence="1">
    <location>
        <position position="54"/>
    </location>
</feature>
<protein>
    <submittedName>
        <fullName evidence="1">25142_t:CDS:1</fullName>
    </submittedName>
</protein>
<feature type="non-terminal residue" evidence="1">
    <location>
        <position position="1"/>
    </location>
</feature>
<dbReference type="AlphaFoldDB" id="A0A9N9PGB2"/>
<organism evidence="1 2">
    <name type="scientific">Cetraspora pellucida</name>
    <dbReference type="NCBI Taxonomy" id="1433469"/>
    <lineage>
        <taxon>Eukaryota</taxon>
        <taxon>Fungi</taxon>
        <taxon>Fungi incertae sedis</taxon>
        <taxon>Mucoromycota</taxon>
        <taxon>Glomeromycotina</taxon>
        <taxon>Glomeromycetes</taxon>
        <taxon>Diversisporales</taxon>
        <taxon>Gigasporaceae</taxon>
        <taxon>Cetraspora</taxon>
    </lineage>
</organism>
<accession>A0A9N9PGB2</accession>
<proteinExistence type="predicted"/>
<comment type="caution">
    <text evidence="1">The sequence shown here is derived from an EMBL/GenBank/DDBJ whole genome shotgun (WGS) entry which is preliminary data.</text>
</comment>
<sequence length="54" mass="6186">PDNQNELFEVLTKTILIEIIIINLTLEVEIITKIEVSHKTKTIIDSTEPLLENI</sequence>
<gene>
    <name evidence="1" type="ORF">CPELLU_LOCUS19417</name>
</gene>
<name>A0A9N9PGB2_9GLOM</name>
<dbReference type="Proteomes" id="UP000789759">
    <property type="component" value="Unassembled WGS sequence"/>
</dbReference>
<dbReference type="EMBL" id="CAJVQA010046407">
    <property type="protein sequence ID" value="CAG8818210.1"/>
    <property type="molecule type" value="Genomic_DNA"/>
</dbReference>
<evidence type="ECO:0000313" key="2">
    <source>
        <dbReference type="Proteomes" id="UP000789759"/>
    </source>
</evidence>
<keyword evidence="2" id="KW-1185">Reference proteome</keyword>
<reference evidence="1" key="1">
    <citation type="submission" date="2021-06" db="EMBL/GenBank/DDBJ databases">
        <authorList>
            <person name="Kallberg Y."/>
            <person name="Tangrot J."/>
            <person name="Rosling A."/>
        </authorList>
    </citation>
    <scope>NUCLEOTIDE SEQUENCE</scope>
    <source>
        <strain evidence="1">FL966</strain>
    </source>
</reference>
<evidence type="ECO:0000313" key="1">
    <source>
        <dbReference type="EMBL" id="CAG8818210.1"/>
    </source>
</evidence>